<dbReference type="EMBL" id="JAACJK010000163">
    <property type="protein sequence ID" value="KAF5325624.1"/>
    <property type="molecule type" value="Genomic_DNA"/>
</dbReference>
<organism evidence="2 3">
    <name type="scientific">Ephemerocybe angulata</name>
    <dbReference type="NCBI Taxonomy" id="980116"/>
    <lineage>
        <taxon>Eukaryota</taxon>
        <taxon>Fungi</taxon>
        <taxon>Dikarya</taxon>
        <taxon>Basidiomycota</taxon>
        <taxon>Agaricomycotina</taxon>
        <taxon>Agaricomycetes</taxon>
        <taxon>Agaricomycetidae</taxon>
        <taxon>Agaricales</taxon>
        <taxon>Agaricineae</taxon>
        <taxon>Psathyrellaceae</taxon>
        <taxon>Ephemerocybe</taxon>
    </lineage>
</organism>
<name>A0A8H5BLH5_9AGAR</name>
<evidence type="ECO:0000313" key="2">
    <source>
        <dbReference type="EMBL" id="KAF5325624.1"/>
    </source>
</evidence>
<comment type="caution">
    <text evidence="2">The sequence shown here is derived from an EMBL/GenBank/DDBJ whole genome shotgun (WGS) entry which is preliminary data.</text>
</comment>
<protein>
    <submittedName>
        <fullName evidence="2">Uncharacterized protein</fullName>
    </submittedName>
</protein>
<reference evidence="2 3" key="1">
    <citation type="journal article" date="2020" name="ISME J.">
        <title>Uncovering the hidden diversity of litter-decomposition mechanisms in mushroom-forming fungi.</title>
        <authorList>
            <person name="Floudas D."/>
            <person name="Bentzer J."/>
            <person name="Ahren D."/>
            <person name="Johansson T."/>
            <person name="Persson P."/>
            <person name="Tunlid A."/>
        </authorList>
    </citation>
    <scope>NUCLEOTIDE SEQUENCE [LARGE SCALE GENOMIC DNA]</scope>
    <source>
        <strain evidence="2 3">CBS 175.51</strain>
    </source>
</reference>
<feature type="compositionally biased region" description="Pro residues" evidence="1">
    <location>
        <begin position="55"/>
        <end position="65"/>
    </location>
</feature>
<sequence length="530" mass="56244">MINALKHPSFFRPASRPTSPGPAQPATQQLDAIAAPDKSANPLNKLALNNFRRPSPAPTPPPPSTPSLVQDGTYLEMLSLKFSEGISKALAQPTGPMNPAELLAGKRPLPAGRGSALGALIATELNAARANTHLYRAIIRSLHRPLSVLLNNLSSVLLPLLASPAFLNPPAPTPQAPVPNAIQAHALGIAKFAEELLVAFDQLELGTDNDARGDGLKSIREGLVSLINKITTPLVTGIRNELIPLIEALERPGIPTALKATAANKAPTLYHPAIITLQTLIPLYARALVRYTSSKAAQPALANLLISVLWKAMVAFSNRPDISPSPPPSPTVMPTGGKKRRGSPPSTTPPATPPTSRFTLKLPPSRPPSPPAALAAATAAGDCKALLDLITVLPRPSPDGSSKLASEAVDDAFKGLHGLSEYLEVLLTVKMDYKSADAMANELFALAEDIPTLIALPPLLRMYGTRDIPPVSEMSGLSEEDYRRGCLSGFGRAEEFADSVGQRVRQRLLSVAPEANEVVLQWLNLELDLH</sequence>
<dbReference type="AlphaFoldDB" id="A0A8H5BLH5"/>
<dbReference type="OrthoDB" id="1734943at2759"/>
<feature type="region of interest" description="Disordered" evidence="1">
    <location>
        <begin position="320"/>
        <end position="373"/>
    </location>
</feature>
<keyword evidence="3" id="KW-1185">Reference proteome</keyword>
<evidence type="ECO:0000256" key="1">
    <source>
        <dbReference type="SAM" id="MobiDB-lite"/>
    </source>
</evidence>
<accession>A0A8H5BLH5</accession>
<gene>
    <name evidence="2" type="ORF">D9611_000101</name>
</gene>
<dbReference type="Proteomes" id="UP000541558">
    <property type="component" value="Unassembled WGS sequence"/>
</dbReference>
<proteinExistence type="predicted"/>
<dbReference type="PANTHER" id="PTHR48148">
    <property type="entry name" value="KERATINOCYTE PROLINE-RICH PROTEIN"/>
    <property type="match status" value="1"/>
</dbReference>
<dbReference type="PANTHER" id="PTHR48148:SF2">
    <property type="entry name" value="PA14 DOMAIN-CONTAINING PROTEIN"/>
    <property type="match status" value="1"/>
</dbReference>
<evidence type="ECO:0000313" key="3">
    <source>
        <dbReference type="Proteomes" id="UP000541558"/>
    </source>
</evidence>
<feature type="region of interest" description="Disordered" evidence="1">
    <location>
        <begin position="1"/>
        <end position="70"/>
    </location>
</feature>